<feature type="compositionally biased region" description="Basic and acidic residues" evidence="1">
    <location>
        <begin position="87"/>
        <end position="96"/>
    </location>
</feature>
<feature type="compositionally biased region" description="Basic and acidic residues" evidence="1">
    <location>
        <begin position="227"/>
        <end position="241"/>
    </location>
</feature>
<feature type="compositionally biased region" description="Basic and acidic residues" evidence="1">
    <location>
        <begin position="114"/>
        <end position="123"/>
    </location>
</feature>
<feature type="region of interest" description="Disordered" evidence="1">
    <location>
        <begin position="1"/>
        <end position="453"/>
    </location>
</feature>
<dbReference type="Proteomes" id="UP001152797">
    <property type="component" value="Unassembled WGS sequence"/>
</dbReference>
<keyword evidence="4" id="KW-1185">Reference proteome</keyword>
<feature type="compositionally biased region" description="Basic and acidic residues" evidence="1">
    <location>
        <begin position="294"/>
        <end position="303"/>
    </location>
</feature>
<dbReference type="AlphaFoldDB" id="A0A9P1CJC7"/>
<evidence type="ECO:0000313" key="2">
    <source>
        <dbReference type="EMBL" id="CAI3992739.1"/>
    </source>
</evidence>
<feature type="compositionally biased region" description="Basic and acidic residues" evidence="1">
    <location>
        <begin position="659"/>
        <end position="670"/>
    </location>
</feature>
<feature type="compositionally biased region" description="Acidic residues" evidence="1">
    <location>
        <begin position="671"/>
        <end position="709"/>
    </location>
</feature>
<feature type="region of interest" description="Disordered" evidence="1">
    <location>
        <begin position="572"/>
        <end position="605"/>
    </location>
</feature>
<comment type="caution">
    <text evidence="2">The sequence shown here is derived from an EMBL/GenBank/DDBJ whole genome shotgun (WGS) entry which is preliminary data.</text>
</comment>
<sequence length="709" mass="75629">MEGSTPSAPLSSSEPANAVGSESTKGGDKGGGKTKTDSPTKGQKGMEKGKSKKGIEKGTKGKDMETEGAKGNNAGTFSQKGSKGKVKAAEYIEKGTKGKRSTFQKGAPNTKGKGAAEIEEGKGKKGTLNLKGILKGGYAKGKDKGKAKSDVNTVDQGTEETRLNGTTETGEGKGKNGTLKGDYAKGKDKGKTNGDVNTVDQGTEGTGGNGTTEIEEGKGKKGALKGDFAKGKDKGKTKVDQGTEGTGGNGTTEIEEGKGKKGALKGDFAKGKDKGKNKRGASTFDFETSAPNTEGKDIEEVKGKKGTLKGDMTHHKGGAKGKDKGKNKGGAIAFQEGTPVAEGKGTAETEEGKGKKGKGEYEYDKGFAKGGHIDRSRTFDYGNKGKSDSKGKSSKGKTDSKSETEMDSKGKTDGKGIGSIQQSPCKVNSDEATTTPPPKRARGSDEGWLDWTDGDSKTARVKVLTPEQKQAVLELTSPDQVPIQERRRQYNAINRQHVQKQTIRYIELPLDELEKRFDPQWLKDKVIPGSALIMISLVQYVQVADNKAQRQALADALTTKAASTLKPSSLDGLFGAAAPSKKDTKTRNKKVPKELTPEEKQKKNFDADMKQLNNLVFKGNPTDVLIKHLDYYRKSFEAENTGKAKAKAKKKARTLSTKSESEKEVPVKAEENDEGLDPEEEEDQEEQEEEDDCLDGEAWDEAEDEEGDA</sequence>
<feature type="compositionally biased region" description="Basic and acidic residues" evidence="1">
    <location>
        <begin position="345"/>
        <end position="414"/>
    </location>
</feature>
<feature type="compositionally biased region" description="Polar residues" evidence="1">
    <location>
        <begin position="1"/>
        <end position="15"/>
    </location>
</feature>
<feature type="compositionally biased region" description="Basic and acidic residues" evidence="1">
    <location>
        <begin position="140"/>
        <end position="149"/>
    </location>
</feature>
<evidence type="ECO:0000313" key="4">
    <source>
        <dbReference type="Proteomes" id="UP001152797"/>
    </source>
</evidence>
<feature type="compositionally biased region" description="Basic and acidic residues" evidence="1">
    <location>
        <begin position="182"/>
        <end position="192"/>
    </location>
</feature>
<accession>A0A9P1CJC7</accession>
<reference evidence="3 4" key="2">
    <citation type="submission" date="2024-05" db="EMBL/GenBank/DDBJ databases">
        <authorList>
            <person name="Chen Y."/>
            <person name="Shah S."/>
            <person name="Dougan E. K."/>
            <person name="Thang M."/>
            <person name="Chan C."/>
        </authorList>
    </citation>
    <scope>NUCLEOTIDE SEQUENCE [LARGE SCALE GENOMIC DNA]</scope>
</reference>
<feature type="compositionally biased region" description="Basic residues" evidence="1">
    <location>
        <begin position="644"/>
        <end position="653"/>
    </location>
</feature>
<feature type="compositionally biased region" description="Polar residues" evidence="1">
    <location>
        <begin position="419"/>
        <end position="434"/>
    </location>
</feature>
<evidence type="ECO:0000313" key="3">
    <source>
        <dbReference type="EMBL" id="CAL4780051.1"/>
    </source>
</evidence>
<feature type="region of interest" description="Disordered" evidence="1">
    <location>
        <begin position="640"/>
        <end position="709"/>
    </location>
</feature>
<dbReference type="EMBL" id="CAMXCT030001750">
    <property type="protein sequence ID" value="CAL4780051.1"/>
    <property type="molecule type" value="Genomic_DNA"/>
</dbReference>
<reference evidence="2" key="1">
    <citation type="submission" date="2022-10" db="EMBL/GenBank/DDBJ databases">
        <authorList>
            <person name="Chen Y."/>
            <person name="Dougan E. K."/>
            <person name="Chan C."/>
            <person name="Rhodes N."/>
            <person name="Thang M."/>
        </authorList>
    </citation>
    <scope>NUCLEOTIDE SEQUENCE</scope>
</reference>
<evidence type="ECO:0000256" key="1">
    <source>
        <dbReference type="SAM" id="MobiDB-lite"/>
    </source>
</evidence>
<dbReference type="EMBL" id="CAMXCT010001750">
    <property type="protein sequence ID" value="CAI3992739.1"/>
    <property type="molecule type" value="Genomic_DNA"/>
</dbReference>
<gene>
    <name evidence="2" type="ORF">C1SCF055_LOCUS19539</name>
</gene>
<feature type="compositionally biased region" description="Basic and acidic residues" evidence="1">
    <location>
        <begin position="580"/>
        <end position="605"/>
    </location>
</feature>
<proteinExistence type="predicted"/>
<organism evidence="2">
    <name type="scientific">Cladocopium goreaui</name>
    <dbReference type="NCBI Taxonomy" id="2562237"/>
    <lineage>
        <taxon>Eukaryota</taxon>
        <taxon>Sar</taxon>
        <taxon>Alveolata</taxon>
        <taxon>Dinophyceae</taxon>
        <taxon>Suessiales</taxon>
        <taxon>Symbiodiniaceae</taxon>
        <taxon>Cladocopium</taxon>
    </lineage>
</organism>
<feature type="compositionally biased region" description="Basic and acidic residues" evidence="1">
    <location>
        <begin position="25"/>
        <end position="68"/>
    </location>
</feature>
<name>A0A9P1CJC7_9DINO</name>
<protein>
    <submittedName>
        <fullName evidence="2">Uncharacterized protein</fullName>
    </submittedName>
</protein>
<dbReference type="EMBL" id="CAMXCT020001750">
    <property type="protein sequence ID" value="CAL1146114.1"/>
    <property type="molecule type" value="Genomic_DNA"/>
</dbReference>